<dbReference type="InterPro" id="IPR050366">
    <property type="entry name" value="BP-dependent_transpt_permease"/>
</dbReference>
<proteinExistence type="inferred from homology"/>
<keyword evidence="6" id="KW-0653">Protein transport</keyword>
<dbReference type="InterPro" id="IPR000515">
    <property type="entry name" value="MetI-like"/>
</dbReference>
<dbReference type="PROSITE" id="PS50928">
    <property type="entry name" value="ABC_TM1"/>
    <property type="match status" value="1"/>
</dbReference>
<keyword evidence="2 9" id="KW-0813">Transport</keyword>
<feature type="transmembrane region" description="Helical" evidence="9">
    <location>
        <begin position="99"/>
        <end position="125"/>
    </location>
</feature>
<name>A0A2V3UEY3_9HYPH</name>
<evidence type="ECO:0000256" key="8">
    <source>
        <dbReference type="ARBA" id="ARBA00023136"/>
    </source>
</evidence>
<feature type="transmembrane region" description="Helical" evidence="9">
    <location>
        <begin position="217"/>
        <end position="240"/>
    </location>
</feature>
<evidence type="ECO:0000256" key="9">
    <source>
        <dbReference type="RuleBase" id="RU363032"/>
    </source>
</evidence>
<evidence type="ECO:0000313" key="11">
    <source>
        <dbReference type="EMBL" id="PXW63620.1"/>
    </source>
</evidence>
<comment type="subcellular location">
    <subcellularLocation>
        <location evidence="1 9">Cell membrane</location>
        <topology evidence="1 9">Multi-pass membrane protein</topology>
    </subcellularLocation>
</comment>
<accession>A0A2V3UEY3</accession>
<dbReference type="OrthoDB" id="8030140at2"/>
<dbReference type="Gene3D" id="1.10.3720.10">
    <property type="entry name" value="MetI-like"/>
    <property type="match status" value="1"/>
</dbReference>
<comment type="similarity">
    <text evidence="9">Belongs to the binding-protein-dependent transport system permease family.</text>
</comment>
<dbReference type="PANTHER" id="PTHR43386">
    <property type="entry name" value="OLIGOPEPTIDE TRANSPORT SYSTEM PERMEASE PROTEIN APPC"/>
    <property type="match status" value="1"/>
</dbReference>
<evidence type="ECO:0000259" key="10">
    <source>
        <dbReference type="PROSITE" id="PS50928"/>
    </source>
</evidence>
<comment type="caution">
    <text evidence="11">The sequence shown here is derived from an EMBL/GenBank/DDBJ whole genome shotgun (WGS) entry which is preliminary data.</text>
</comment>
<evidence type="ECO:0000256" key="5">
    <source>
        <dbReference type="ARBA" id="ARBA00022856"/>
    </source>
</evidence>
<feature type="transmembrane region" description="Helical" evidence="9">
    <location>
        <begin position="145"/>
        <end position="170"/>
    </location>
</feature>
<dbReference type="Pfam" id="PF00528">
    <property type="entry name" value="BPD_transp_1"/>
    <property type="match status" value="1"/>
</dbReference>
<feature type="domain" description="ABC transmembrane type-1" evidence="10">
    <location>
        <begin position="101"/>
        <end position="285"/>
    </location>
</feature>
<reference evidence="11 12" key="1">
    <citation type="submission" date="2018-05" db="EMBL/GenBank/DDBJ databases">
        <title>Genomic Encyclopedia of Type Strains, Phase IV (KMG-IV): sequencing the most valuable type-strain genomes for metagenomic binning, comparative biology and taxonomic classification.</title>
        <authorList>
            <person name="Goeker M."/>
        </authorList>
    </citation>
    <scope>NUCLEOTIDE SEQUENCE [LARGE SCALE GENOMIC DNA]</scope>
    <source>
        <strain evidence="11 12">DSM 6462</strain>
    </source>
</reference>
<dbReference type="AlphaFoldDB" id="A0A2V3UEY3"/>
<keyword evidence="7 9" id="KW-1133">Transmembrane helix</keyword>
<dbReference type="GO" id="GO:0055085">
    <property type="term" value="P:transmembrane transport"/>
    <property type="evidence" value="ECO:0007669"/>
    <property type="project" value="InterPro"/>
</dbReference>
<evidence type="ECO:0000256" key="2">
    <source>
        <dbReference type="ARBA" id="ARBA00022448"/>
    </source>
</evidence>
<feature type="transmembrane region" description="Helical" evidence="9">
    <location>
        <begin position="265"/>
        <end position="285"/>
    </location>
</feature>
<dbReference type="RefSeq" id="WP_110373741.1">
    <property type="nucleotide sequence ID" value="NZ_JAHBRY010000002.1"/>
</dbReference>
<dbReference type="SUPFAM" id="SSF161098">
    <property type="entry name" value="MetI-like"/>
    <property type="match status" value="1"/>
</dbReference>
<dbReference type="GO" id="GO:0005886">
    <property type="term" value="C:plasma membrane"/>
    <property type="evidence" value="ECO:0007669"/>
    <property type="project" value="UniProtKB-SubCell"/>
</dbReference>
<evidence type="ECO:0000256" key="3">
    <source>
        <dbReference type="ARBA" id="ARBA00022475"/>
    </source>
</evidence>
<protein>
    <submittedName>
        <fullName evidence="11">Peptide/nickel transport system permease protein</fullName>
    </submittedName>
</protein>
<feature type="transmembrane region" description="Helical" evidence="9">
    <location>
        <begin position="37"/>
        <end position="58"/>
    </location>
</feature>
<sequence>MTRSAAIADSVAPATVDHMGAPARRRILSKLLSHKGLTIGATIVSLVVIAALVGPLVMQGDPMKLSFRTRFLPPSAEHWFGTDHYGRDIFTRVIYGSHLSLAIGLAVVLIAGTGGTLIGALAGYFKRLDAILMRVMDALMAFPSLMLAIGIAAALGSGIANVVIALSVAYMPRTARIVRASVMTLRSAEFVESARVAGVGHMRILFRHILPNSMAPLIIDLTFIFAYAVLADAALSFLGVGPPPPAPSWGNIIADGRDYIVEAPWITICPGIVIGLTVLGLNLFGDGLRDVLDPRL</sequence>
<evidence type="ECO:0000256" key="6">
    <source>
        <dbReference type="ARBA" id="ARBA00022927"/>
    </source>
</evidence>
<evidence type="ECO:0000256" key="4">
    <source>
        <dbReference type="ARBA" id="ARBA00022692"/>
    </source>
</evidence>
<keyword evidence="4 9" id="KW-0812">Transmembrane</keyword>
<gene>
    <name evidence="11" type="ORF">C7450_102538</name>
</gene>
<dbReference type="GO" id="GO:0015833">
    <property type="term" value="P:peptide transport"/>
    <property type="evidence" value="ECO:0007669"/>
    <property type="project" value="UniProtKB-KW"/>
</dbReference>
<dbReference type="GO" id="GO:0015031">
    <property type="term" value="P:protein transport"/>
    <property type="evidence" value="ECO:0007669"/>
    <property type="project" value="UniProtKB-KW"/>
</dbReference>
<dbReference type="Proteomes" id="UP000248021">
    <property type="component" value="Unassembled WGS sequence"/>
</dbReference>
<dbReference type="EMBL" id="QJJK01000002">
    <property type="protein sequence ID" value="PXW63620.1"/>
    <property type="molecule type" value="Genomic_DNA"/>
</dbReference>
<organism evidence="11 12">
    <name type="scientific">Chelatococcus asaccharovorans</name>
    <dbReference type="NCBI Taxonomy" id="28210"/>
    <lineage>
        <taxon>Bacteria</taxon>
        <taxon>Pseudomonadati</taxon>
        <taxon>Pseudomonadota</taxon>
        <taxon>Alphaproteobacteria</taxon>
        <taxon>Hyphomicrobiales</taxon>
        <taxon>Chelatococcaceae</taxon>
        <taxon>Chelatococcus</taxon>
    </lineage>
</organism>
<evidence type="ECO:0000256" key="7">
    <source>
        <dbReference type="ARBA" id="ARBA00022989"/>
    </source>
</evidence>
<keyword evidence="5" id="KW-0571">Peptide transport</keyword>
<keyword evidence="8 9" id="KW-0472">Membrane</keyword>
<keyword evidence="3" id="KW-1003">Cell membrane</keyword>
<dbReference type="PANTHER" id="PTHR43386:SF1">
    <property type="entry name" value="D,D-DIPEPTIDE TRANSPORT SYSTEM PERMEASE PROTEIN DDPC-RELATED"/>
    <property type="match status" value="1"/>
</dbReference>
<dbReference type="InterPro" id="IPR035906">
    <property type="entry name" value="MetI-like_sf"/>
</dbReference>
<keyword evidence="12" id="KW-1185">Reference proteome</keyword>
<evidence type="ECO:0000313" key="12">
    <source>
        <dbReference type="Proteomes" id="UP000248021"/>
    </source>
</evidence>
<evidence type="ECO:0000256" key="1">
    <source>
        <dbReference type="ARBA" id="ARBA00004651"/>
    </source>
</evidence>
<dbReference type="CDD" id="cd06261">
    <property type="entry name" value="TM_PBP2"/>
    <property type="match status" value="1"/>
</dbReference>